<proteinExistence type="inferred from homology"/>
<dbReference type="CDD" id="cd00311">
    <property type="entry name" value="TIM"/>
    <property type="match status" value="1"/>
</dbReference>
<comment type="pathway">
    <text evidence="1 9 10">Carbohydrate degradation; glycolysis; D-glyceraldehyde 3-phosphate from glycerone phosphate: step 1/1.</text>
</comment>
<dbReference type="InterPro" id="IPR013785">
    <property type="entry name" value="Aldolase_TIM"/>
</dbReference>
<dbReference type="EMBL" id="DVJM01000041">
    <property type="protein sequence ID" value="HIS78229.1"/>
    <property type="molecule type" value="Genomic_DNA"/>
</dbReference>
<comment type="caution">
    <text evidence="11">The sequence shown here is derived from an EMBL/GenBank/DDBJ whole genome shotgun (WGS) entry which is preliminary data.</text>
</comment>
<evidence type="ECO:0000256" key="6">
    <source>
        <dbReference type="ARBA" id="ARBA00022490"/>
    </source>
</evidence>
<evidence type="ECO:0000313" key="12">
    <source>
        <dbReference type="Proteomes" id="UP000824141"/>
    </source>
</evidence>
<dbReference type="GO" id="GO:0005829">
    <property type="term" value="C:cytosol"/>
    <property type="evidence" value="ECO:0007669"/>
    <property type="project" value="TreeGrafter"/>
</dbReference>
<feature type="binding site" evidence="9">
    <location>
        <position position="216"/>
    </location>
    <ligand>
        <name>substrate</name>
    </ligand>
</feature>
<dbReference type="PROSITE" id="PS00171">
    <property type="entry name" value="TIM_1"/>
    <property type="match status" value="1"/>
</dbReference>
<dbReference type="NCBIfam" id="TIGR00419">
    <property type="entry name" value="tim"/>
    <property type="match status" value="1"/>
</dbReference>
<reference evidence="11" key="2">
    <citation type="journal article" date="2021" name="PeerJ">
        <title>Extensive microbial diversity within the chicken gut microbiome revealed by metagenomics and culture.</title>
        <authorList>
            <person name="Gilroy R."/>
            <person name="Ravi A."/>
            <person name="Getino M."/>
            <person name="Pursley I."/>
            <person name="Horton D.L."/>
            <person name="Alikhan N.F."/>
            <person name="Baker D."/>
            <person name="Gharbi K."/>
            <person name="Hall N."/>
            <person name="Watson M."/>
            <person name="Adriaenssens E.M."/>
            <person name="Foster-Nyarko E."/>
            <person name="Jarju S."/>
            <person name="Secka A."/>
            <person name="Antonio M."/>
            <person name="Oren A."/>
            <person name="Chaudhuri R.R."/>
            <person name="La Ragione R."/>
            <person name="Hildebrand F."/>
            <person name="Pallen M.J."/>
        </authorList>
    </citation>
    <scope>NUCLEOTIDE SEQUENCE</scope>
    <source>
        <strain evidence="11">6086</strain>
    </source>
</reference>
<evidence type="ECO:0000256" key="8">
    <source>
        <dbReference type="ARBA" id="ARBA00023235"/>
    </source>
</evidence>
<feature type="active site" description="Electrophile" evidence="9">
    <location>
        <position position="98"/>
    </location>
</feature>
<evidence type="ECO:0000256" key="4">
    <source>
        <dbReference type="ARBA" id="ARBA00019397"/>
    </source>
</evidence>
<dbReference type="GO" id="GO:0006094">
    <property type="term" value="P:gluconeogenesis"/>
    <property type="evidence" value="ECO:0007669"/>
    <property type="project" value="UniProtKB-UniRule"/>
</dbReference>
<dbReference type="InterPro" id="IPR000652">
    <property type="entry name" value="Triosephosphate_isomerase"/>
</dbReference>
<comment type="catalytic activity">
    <reaction evidence="9 10">
        <text>D-glyceraldehyde 3-phosphate = dihydroxyacetone phosphate</text>
        <dbReference type="Rhea" id="RHEA:18585"/>
        <dbReference type="ChEBI" id="CHEBI:57642"/>
        <dbReference type="ChEBI" id="CHEBI:59776"/>
        <dbReference type="EC" id="5.3.1.1"/>
    </reaction>
</comment>
<evidence type="ECO:0000256" key="7">
    <source>
        <dbReference type="ARBA" id="ARBA00023152"/>
    </source>
</evidence>
<dbReference type="PROSITE" id="PS51440">
    <property type="entry name" value="TIM_2"/>
    <property type="match status" value="1"/>
</dbReference>
<evidence type="ECO:0000256" key="9">
    <source>
        <dbReference type="HAMAP-Rule" id="MF_00147"/>
    </source>
</evidence>
<keyword evidence="5 9" id="KW-0312">Gluconeogenesis</keyword>
<feature type="active site" description="Proton acceptor" evidence="9">
    <location>
        <position position="170"/>
    </location>
</feature>
<dbReference type="PANTHER" id="PTHR21139:SF42">
    <property type="entry name" value="TRIOSEPHOSPHATE ISOMERASE"/>
    <property type="match status" value="1"/>
</dbReference>
<dbReference type="FunFam" id="3.20.20.70:FF:000016">
    <property type="entry name" value="Triosephosphate isomerase"/>
    <property type="match status" value="1"/>
</dbReference>
<dbReference type="Gene3D" id="3.20.20.70">
    <property type="entry name" value="Aldolase class I"/>
    <property type="match status" value="1"/>
</dbReference>
<organism evidence="11 12">
    <name type="scientific">Candidatus Caccousia stercoris</name>
    <dbReference type="NCBI Taxonomy" id="2840723"/>
    <lineage>
        <taxon>Bacteria</taxon>
        <taxon>Bacillati</taxon>
        <taxon>Bacillota</taxon>
        <taxon>Clostridia</taxon>
        <taxon>Eubacteriales</taxon>
        <taxon>Oscillospiraceae</taxon>
        <taxon>Oscillospiraceae incertae sedis</taxon>
        <taxon>Candidatus Caccousia</taxon>
    </lineage>
</organism>
<dbReference type="GO" id="GO:0046166">
    <property type="term" value="P:glyceraldehyde-3-phosphate biosynthetic process"/>
    <property type="evidence" value="ECO:0007669"/>
    <property type="project" value="TreeGrafter"/>
</dbReference>
<dbReference type="InterPro" id="IPR020861">
    <property type="entry name" value="Triosephosphate_isomerase_AS"/>
</dbReference>
<keyword evidence="6 9" id="KW-0963">Cytoplasm</keyword>
<comment type="pathway">
    <text evidence="9 10">Carbohydrate biosynthesis; gluconeogenesis.</text>
</comment>
<name>A0A9D1FQY3_9FIRM</name>
<comment type="subunit">
    <text evidence="9 10">Homodimer.</text>
</comment>
<dbReference type="AlphaFoldDB" id="A0A9D1FQY3"/>
<evidence type="ECO:0000256" key="2">
    <source>
        <dbReference type="ARBA" id="ARBA00007422"/>
    </source>
</evidence>
<dbReference type="InterPro" id="IPR035990">
    <property type="entry name" value="TIM_sf"/>
</dbReference>
<dbReference type="GO" id="GO:0004807">
    <property type="term" value="F:triose-phosphate isomerase activity"/>
    <property type="evidence" value="ECO:0007669"/>
    <property type="project" value="UniProtKB-UniRule"/>
</dbReference>
<dbReference type="GO" id="GO:0006096">
    <property type="term" value="P:glycolytic process"/>
    <property type="evidence" value="ECO:0007669"/>
    <property type="project" value="UniProtKB-UniRule"/>
</dbReference>
<evidence type="ECO:0000256" key="1">
    <source>
        <dbReference type="ARBA" id="ARBA00004680"/>
    </source>
</evidence>
<feature type="binding site" evidence="9">
    <location>
        <begin position="13"/>
        <end position="15"/>
    </location>
    <ligand>
        <name>substrate</name>
    </ligand>
</feature>
<evidence type="ECO:0000256" key="5">
    <source>
        <dbReference type="ARBA" id="ARBA00022432"/>
    </source>
</evidence>
<keyword evidence="7 9" id="KW-0324">Glycolysis</keyword>
<dbReference type="SUPFAM" id="SSF51351">
    <property type="entry name" value="Triosephosphate isomerase (TIM)"/>
    <property type="match status" value="1"/>
</dbReference>
<evidence type="ECO:0000256" key="10">
    <source>
        <dbReference type="RuleBase" id="RU363013"/>
    </source>
</evidence>
<evidence type="ECO:0000256" key="3">
    <source>
        <dbReference type="ARBA" id="ARBA00011940"/>
    </source>
</evidence>
<keyword evidence="8 9" id="KW-0413">Isomerase</keyword>
<dbReference type="Proteomes" id="UP000824141">
    <property type="component" value="Unassembled WGS sequence"/>
</dbReference>
<feature type="binding site" evidence="9">
    <location>
        <position position="176"/>
    </location>
    <ligand>
        <name>substrate</name>
    </ligand>
</feature>
<comment type="subcellular location">
    <subcellularLocation>
        <location evidence="9 10">Cytoplasm</location>
    </subcellularLocation>
</comment>
<comment type="function">
    <text evidence="9">Involved in the gluconeogenesis. Catalyzes stereospecifically the conversion of dihydroxyacetone phosphate (DHAP) to D-glyceraldehyde-3-phosphate (G3P).</text>
</comment>
<dbReference type="InterPro" id="IPR022896">
    <property type="entry name" value="TrioseP_Isoase_bac/euk"/>
</dbReference>
<evidence type="ECO:0000313" key="11">
    <source>
        <dbReference type="EMBL" id="HIS78229.1"/>
    </source>
</evidence>
<accession>A0A9D1FQY3</accession>
<dbReference type="HAMAP" id="MF_00147_B">
    <property type="entry name" value="TIM_B"/>
    <property type="match status" value="1"/>
</dbReference>
<dbReference type="EC" id="5.3.1.1" evidence="3 9"/>
<reference evidence="11" key="1">
    <citation type="submission" date="2020-10" db="EMBL/GenBank/DDBJ databases">
        <authorList>
            <person name="Gilroy R."/>
        </authorList>
    </citation>
    <scope>NUCLEOTIDE SEQUENCE</scope>
    <source>
        <strain evidence="11">6086</strain>
    </source>
</reference>
<sequence length="255" mass="26962">MNKALRKAVIAGNWKMNKTPAEAKELLDAIKPLVKDADCDVVACVPFVDLSVALEATAGSNVKVGAENCHWEPSGAYTGEISAPMLAAMQVPYVIIGHSERRTYFGETDVTVNKRVKAALANGLTVILCVGEYLEQREQGVTGEVVALQTKIDLQGVSAEELKRVIIAYEPVWAIGTGKTATAAQANEVCALIRATIADLYSKADADALTIQYGGSMNAKNAEELLDQPDVDGGLIGGASLKPEDFAAIVKAASR</sequence>
<gene>
    <name evidence="9" type="primary">tpiA</name>
    <name evidence="11" type="ORF">IAD03_02550</name>
</gene>
<feature type="binding site" evidence="9">
    <location>
        <begin position="237"/>
        <end position="238"/>
    </location>
    <ligand>
        <name>substrate</name>
    </ligand>
</feature>
<dbReference type="Pfam" id="PF00121">
    <property type="entry name" value="TIM"/>
    <property type="match status" value="1"/>
</dbReference>
<dbReference type="PANTHER" id="PTHR21139">
    <property type="entry name" value="TRIOSEPHOSPHATE ISOMERASE"/>
    <property type="match status" value="1"/>
</dbReference>
<dbReference type="GO" id="GO:0019563">
    <property type="term" value="P:glycerol catabolic process"/>
    <property type="evidence" value="ECO:0007669"/>
    <property type="project" value="TreeGrafter"/>
</dbReference>
<protein>
    <recommendedName>
        <fullName evidence="4 9">Triosephosphate isomerase</fullName>
        <shortName evidence="9">TIM</shortName>
        <shortName evidence="9">TPI</shortName>
        <ecNumber evidence="3 9">5.3.1.1</ecNumber>
    </recommendedName>
    <alternativeName>
        <fullName evidence="9">Triose-phosphate isomerase</fullName>
    </alternativeName>
</protein>
<comment type="similarity">
    <text evidence="2 9 10">Belongs to the triosephosphate isomerase family.</text>
</comment>